<proteinExistence type="predicted"/>
<keyword evidence="1" id="KW-1133">Transmembrane helix</keyword>
<feature type="transmembrane region" description="Helical" evidence="1">
    <location>
        <begin position="82"/>
        <end position="109"/>
    </location>
</feature>
<name>A0A418Y5S0_9BURK</name>
<feature type="transmembrane region" description="Helical" evidence="1">
    <location>
        <begin position="129"/>
        <end position="146"/>
    </location>
</feature>
<sequence>MNFSATTSSGIPMKSPESKALLQRQSLQRIAAGVMKSAAVFWFLVTVIGQLLFVFYVAAFYGGAVVQGDLARWNKVLPHGGYIAGDTMGNLAIGTHVLIAVIVIAGGALQLIPQVRQLAPTFHRWNGRVYVLLAVVSSIIGLYMLWFRAGIGGTVQHIGMSVDAGLIMFCAAMAVRHARARNFDAHRRWALRLFLVVSAVWFFRVGLMFWILINKAGRF</sequence>
<evidence type="ECO:0000313" key="2">
    <source>
        <dbReference type="EMBL" id="RJG22381.1"/>
    </source>
</evidence>
<keyword evidence="1" id="KW-0472">Membrane</keyword>
<dbReference type="AlphaFoldDB" id="A0A418Y5S0"/>
<feature type="transmembrane region" description="Helical" evidence="1">
    <location>
        <begin position="190"/>
        <end position="213"/>
    </location>
</feature>
<feature type="transmembrane region" description="Helical" evidence="1">
    <location>
        <begin position="39"/>
        <end position="62"/>
    </location>
</feature>
<feature type="transmembrane region" description="Helical" evidence="1">
    <location>
        <begin position="158"/>
        <end position="178"/>
    </location>
</feature>
<dbReference type="OrthoDB" id="8759010at2"/>
<keyword evidence="3" id="KW-1185">Reference proteome</keyword>
<dbReference type="RefSeq" id="WP_119809834.1">
    <property type="nucleotide sequence ID" value="NZ_QYUP01000060.1"/>
</dbReference>
<dbReference type="Pfam" id="PF10067">
    <property type="entry name" value="DUF2306"/>
    <property type="match status" value="1"/>
</dbReference>
<accession>A0A418Y5S0</accession>
<evidence type="ECO:0000313" key="3">
    <source>
        <dbReference type="Proteomes" id="UP000284006"/>
    </source>
</evidence>
<evidence type="ECO:0000256" key="1">
    <source>
        <dbReference type="SAM" id="Phobius"/>
    </source>
</evidence>
<gene>
    <name evidence="2" type="ORF">D3872_05475</name>
</gene>
<organism evidence="2 3">
    <name type="scientific">Massilia cavernae</name>
    <dbReference type="NCBI Taxonomy" id="2320864"/>
    <lineage>
        <taxon>Bacteria</taxon>
        <taxon>Pseudomonadati</taxon>
        <taxon>Pseudomonadota</taxon>
        <taxon>Betaproteobacteria</taxon>
        <taxon>Burkholderiales</taxon>
        <taxon>Oxalobacteraceae</taxon>
        <taxon>Telluria group</taxon>
        <taxon>Massilia</taxon>
    </lineage>
</organism>
<dbReference type="InterPro" id="IPR018750">
    <property type="entry name" value="DUF2306_membrane"/>
</dbReference>
<dbReference type="EMBL" id="QYUP01000060">
    <property type="protein sequence ID" value="RJG22381.1"/>
    <property type="molecule type" value="Genomic_DNA"/>
</dbReference>
<reference evidence="2 3" key="1">
    <citation type="submission" date="2018-09" db="EMBL/GenBank/DDBJ databases">
        <authorList>
            <person name="Zhu H."/>
        </authorList>
    </citation>
    <scope>NUCLEOTIDE SEQUENCE [LARGE SCALE GENOMIC DNA]</scope>
    <source>
        <strain evidence="2 3">K1S02-61</strain>
    </source>
</reference>
<dbReference type="Proteomes" id="UP000284006">
    <property type="component" value="Unassembled WGS sequence"/>
</dbReference>
<keyword evidence="1" id="KW-0812">Transmembrane</keyword>
<protein>
    <submittedName>
        <fullName evidence="2">DUF2306 domain-containing protein</fullName>
    </submittedName>
</protein>
<comment type="caution">
    <text evidence="2">The sequence shown here is derived from an EMBL/GenBank/DDBJ whole genome shotgun (WGS) entry which is preliminary data.</text>
</comment>